<evidence type="ECO:0000256" key="4">
    <source>
        <dbReference type="RuleBase" id="RU363099"/>
    </source>
</evidence>
<feature type="chain" id="PRO_5042669565" description="Dirigent protein" evidence="4">
    <location>
        <begin position="20"/>
        <end position="189"/>
    </location>
</feature>
<comment type="subcellular location">
    <subcellularLocation>
        <location evidence="4">Secreted</location>
        <location evidence="4">Extracellular space</location>
        <location evidence="4">Apoplast</location>
    </subcellularLocation>
</comment>
<name>A0AAP0BDY9_9ASPA</name>
<organism evidence="5 6">
    <name type="scientific">Platanthera zijinensis</name>
    <dbReference type="NCBI Taxonomy" id="2320716"/>
    <lineage>
        <taxon>Eukaryota</taxon>
        <taxon>Viridiplantae</taxon>
        <taxon>Streptophyta</taxon>
        <taxon>Embryophyta</taxon>
        <taxon>Tracheophyta</taxon>
        <taxon>Spermatophyta</taxon>
        <taxon>Magnoliopsida</taxon>
        <taxon>Liliopsida</taxon>
        <taxon>Asparagales</taxon>
        <taxon>Orchidaceae</taxon>
        <taxon>Orchidoideae</taxon>
        <taxon>Orchideae</taxon>
        <taxon>Orchidinae</taxon>
        <taxon>Platanthera</taxon>
    </lineage>
</organism>
<evidence type="ECO:0000313" key="6">
    <source>
        <dbReference type="Proteomes" id="UP001418222"/>
    </source>
</evidence>
<dbReference type="PANTHER" id="PTHR21495">
    <property type="entry name" value="NUCLEOPORIN-RELATED"/>
    <property type="match status" value="1"/>
</dbReference>
<comment type="caution">
    <text evidence="5">The sequence shown here is derived from an EMBL/GenBank/DDBJ whole genome shotgun (WGS) entry which is preliminary data.</text>
</comment>
<dbReference type="AlphaFoldDB" id="A0AAP0BDY9"/>
<evidence type="ECO:0000256" key="3">
    <source>
        <dbReference type="ARBA" id="ARBA00022525"/>
    </source>
</evidence>
<evidence type="ECO:0000256" key="2">
    <source>
        <dbReference type="ARBA" id="ARBA00011738"/>
    </source>
</evidence>
<comment type="subunit">
    <text evidence="2 4">Homodimer.</text>
</comment>
<dbReference type="Proteomes" id="UP001418222">
    <property type="component" value="Unassembled WGS sequence"/>
</dbReference>
<protein>
    <recommendedName>
        <fullName evidence="4">Dirigent protein</fullName>
    </recommendedName>
</protein>
<keyword evidence="3 4" id="KW-0964">Secreted</keyword>
<dbReference type="Pfam" id="PF03018">
    <property type="entry name" value="Dirigent"/>
    <property type="match status" value="1"/>
</dbReference>
<keyword evidence="4" id="KW-0732">Signal</keyword>
<sequence length="189" mass="20501">MDKLSLLLAHLLTLSVVVASVGNGGNPDGFSVNRGPAKLQFYWHDRHLGENATAVTVAQSPTTNISKTLFGIVKVFDDPLTILPNETSDLIGRAQGMYFSADQNVVALQMVMTLVFHEPKYLGSTLIVMGRNPPADLVRVLAIVGGTGIFHSVSGYARISTVLDDPSTGYFIVEYNCTITYPKGWYSSF</sequence>
<gene>
    <name evidence="5" type="ORF">KSP39_PZI011847</name>
</gene>
<dbReference type="GO" id="GO:0048046">
    <property type="term" value="C:apoplast"/>
    <property type="evidence" value="ECO:0007669"/>
    <property type="project" value="UniProtKB-SubCell"/>
</dbReference>
<accession>A0AAP0BDY9</accession>
<keyword evidence="4" id="KW-0052">Apoplast</keyword>
<reference evidence="5 6" key="1">
    <citation type="journal article" date="2022" name="Nat. Plants">
        <title>Genomes of leafy and leafless Platanthera orchids illuminate the evolution of mycoheterotrophy.</title>
        <authorList>
            <person name="Li M.H."/>
            <person name="Liu K.W."/>
            <person name="Li Z."/>
            <person name="Lu H.C."/>
            <person name="Ye Q.L."/>
            <person name="Zhang D."/>
            <person name="Wang J.Y."/>
            <person name="Li Y.F."/>
            <person name="Zhong Z.M."/>
            <person name="Liu X."/>
            <person name="Yu X."/>
            <person name="Liu D.K."/>
            <person name="Tu X.D."/>
            <person name="Liu B."/>
            <person name="Hao Y."/>
            <person name="Liao X.Y."/>
            <person name="Jiang Y.T."/>
            <person name="Sun W.H."/>
            <person name="Chen J."/>
            <person name="Chen Y.Q."/>
            <person name="Ai Y."/>
            <person name="Zhai J.W."/>
            <person name="Wu S.S."/>
            <person name="Zhou Z."/>
            <person name="Hsiao Y.Y."/>
            <person name="Wu W.L."/>
            <person name="Chen Y.Y."/>
            <person name="Lin Y.F."/>
            <person name="Hsu J.L."/>
            <person name="Li C.Y."/>
            <person name="Wang Z.W."/>
            <person name="Zhao X."/>
            <person name="Zhong W.Y."/>
            <person name="Ma X.K."/>
            <person name="Ma L."/>
            <person name="Huang J."/>
            <person name="Chen G.Z."/>
            <person name="Huang M.Z."/>
            <person name="Huang L."/>
            <person name="Peng D.H."/>
            <person name="Luo Y.B."/>
            <person name="Zou S.Q."/>
            <person name="Chen S.P."/>
            <person name="Lan S."/>
            <person name="Tsai W.C."/>
            <person name="Van de Peer Y."/>
            <person name="Liu Z.J."/>
        </authorList>
    </citation>
    <scope>NUCLEOTIDE SEQUENCE [LARGE SCALE GENOMIC DNA]</scope>
    <source>
        <strain evidence="5">Lor287</strain>
    </source>
</reference>
<dbReference type="InterPro" id="IPR044859">
    <property type="entry name" value="Allene_oxi_cyc_Dirigent"/>
</dbReference>
<proteinExistence type="inferred from homology"/>
<dbReference type="EMBL" id="JBBWWQ010000010">
    <property type="protein sequence ID" value="KAK8936527.1"/>
    <property type="molecule type" value="Genomic_DNA"/>
</dbReference>
<evidence type="ECO:0000313" key="5">
    <source>
        <dbReference type="EMBL" id="KAK8936527.1"/>
    </source>
</evidence>
<keyword evidence="6" id="KW-1185">Reference proteome</keyword>
<dbReference type="InterPro" id="IPR004265">
    <property type="entry name" value="Dirigent"/>
</dbReference>
<dbReference type="GO" id="GO:0009699">
    <property type="term" value="P:phenylpropanoid biosynthetic process"/>
    <property type="evidence" value="ECO:0007669"/>
    <property type="project" value="UniProtKB-ARBA"/>
</dbReference>
<feature type="signal peptide" evidence="4">
    <location>
        <begin position="1"/>
        <end position="19"/>
    </location>
</feature>
<dbReference type="Gene3D" id="2.40.480.10">
    <property type="entry name" value="Allene oxide cyclase-like"/>
    <property type="match status" value="1"/>
</dbReference>
<comment type="function">
    <text evidence="4">Dirigent proteins impart stereoselectivity on the phenoxy radical-coupling reaction, yielding optically active lignans from two molecules of coniferyl alcohol in the biosynthesis of lignans, flavonolignans, and alkaloids and thus plays a central role in plant secondary metabolism.</text>
</comment>
<evidence type="ECO:0000256" key="1">
    <source>
        <dbReference type="ARBA" id="ARBA00010746"/>
    </source>
</evidence>
<comment type="similarity">
    <text evidence="1 4">Belongs to the plant dirigent protein family.</text>
</comment>